<name>V5DMG9_9GAMM</name>
<dbReference type="EMBL" id="AYLO01000134">
    <property type="protein sequence ID" value="ESS68606.1"/>
    <property type="molecule type" value="Genomic_DNA"/>
</dbReference>
<dbReference type="Proteomes" id="UP000017842">
    <property type="component" value="Unassembled WGS sequence"/>
</dbReference>
<sequence length="258" mass="29055">MKCDPIKAENSQESHLQIDQRIAYHQSGRAVAIYLGNQQKQLPAVHFQVAIKQREYVGQQADRFPRTQGNYTANIEGGRLIHSLPLSFAASTQDFFWCQHAEYQHAFEADVINLLAGSLAEAKFVALSGYGGFKGNLFNLSALRYFGGSTDAKLIAEYMEYFIPHKAKRDRKLIQLFLIATDFVNKRSNWHKITALAESIRARPIGTIPYEDVIRLLASRVTFPAQLRRKTRKQPRFAALMGIGRKADAAGMPINDIA</sequence>
<evidence type="ECO:0000313" key="2">
    <source>
        <dbReference type="Proteomes" id="UP000017842"/>
    </source>
</evidence>
<dbReference type="eggNOG" id="ENOG5031KFP">
    <property type="taxonomic scope" value="Bacteria"/>
</dbReference>
<gene>
    <name evidence="1" type="ORF">MGMO_145c00190</name>
</gene>
<dbReference type="AlphaFoldDB" id="V5DMG9"/>
<reference evidence="1 2" key="1">
    <citation type="journal article" date="2013" name="Genome Announc.">
        <title>Draft Genome Sequence of the Methanotrophic Gammaproteobacterium Methyloglobulus morosus DSM 22980 Strain KoM1.</title>
        <authorList>
            <person name="Poehlein A."/>
            <person name="Deutzmann J.S."/>
            <person name="Daniel R."/>
            <person name="Simeonova D.D."/>
        </authorList>
    </citation>
    <scope>NUCLEOTIDE SEQUENCE [LARGE SCALE GENOMIC DNA]</scope>
    <source>
        <strain evidence="1 2">KoM1</strain>
    </source>
</reference>
<dbReference type="OrthoDB" id="5567255at2"/>
<organism evidence="1 2">
    <name type="scientific">Methyloglobulus morosus KoM1</name>
    <dbReference type="NCBI Taxonomy" id="1116472"/>
    <lineage>
        <taxon>Bacteria</taxon>
        <taxon>Pseudomonadati</taxon>
        <taxon>Pseudomonadota</taxon>
        <taxon>Gammaproteobacteria</taxon>
        <taxon>Methylococcales</taxon>
        <taxon>Methylococcaceae</taxon>
        <taxon>Methyloglobulus</taxon>
    </lineage>
</organism>
<accession>V5DMG9</accession>
<comment type="caution">
    <text evidence="1">The sequence shown here is derived from an EMBL/GenBank/DDBJ whole genome shotgun (WGS) entry which is preliminary data.</text>
</comment>
<dbReference type="RefSeq" id="WP_023496197.1">
    <property type="nucleotide sequence ID" value="NZ_AYLO01000134.1"/>
</dbReference>
<evidence type="ECO:0000313" key="1">
    <source>
        <dbReference type="EMBL" id="ESS68606.1"/>
    </source>
</evidence>
<proteinExistence type="predicted"/>
<dbReference type="STRING" id="1116472.MGMO_145c00190"/>
<keyword evidence="2" id="KW-1185">Reference proteome</keyword>
<protein>
    <submittedName>
        <fullName evidence="1">Uncharacterized protein</fullName>
    </submittedName>
</protein>